<evidence type="ECO:0000313" key="4">
    <source>
        <dbReference type="Proteomes" id="UP000677082"/>
    </source>
</evidence>
<sequence>MPLSGEYAPSTSGWAREQAEKIEATNGAEGYEMHGLRVVVLTSVGAKTGNLRKTALMRVEHDGEYAVVGSLGGAPKNPVWVYNLRKEPHVELQDGAEKHDYLARELEGEERAVWWERSVAAFPNYAEYQKKTSRLIPVFVLTRLP</sequence>
<comment type="catalytic activity">
    <reaction evidence="2">
        <text>oxidized coenzyme F420-(gamma-L-Glu)(n) + a quinol + H(+) = reduced coenzyme F420-(gamma-L-Glu)(n) + a quinone</text>
        <dbReference type="Rhea" id="RHEA:39663"/>
        <dbReference type="Rhea" id="RHEA-COMP:12939"/>
        <dbReference type="Rhea" id="RHEA-COMP:14378"/>
        <dbReference type="ChEBI" id="CHEBI:15378"/>
        <dbReference type="ChEBI" id="CHEBI:24646"/>
        <dbReference type="ChEBI" id="CHEBI:132124"/>
        <dbReference type="ChEBI" id="CHEBI:133980"/>
        <dbReference type="ChEBI" id="CHEBI:139511"/>
    </reaction>
</comment>
<dbReference type="GO" id="GO:0070967">
    <property type="term" value="F:coenzyme F420 binding"/>
    <property type="evidence" value="ECO:0007669"/>
    <property type="project" value="TreeGrafter"/>
</dbReference>
<dbReference type="PANTHER" id="PTHR39428:SF3">
    <property type="entry name" value="DEAZAFLAVIN-DEPENDENT NITROREDUCTASE"/>
    <property type="match status" value="1"/>
</dbReference>
<dbReference type="GO" id="GO:0005886">
    <property type="term" value="C:plasma membrane"/>
    <property type="evidence" value="ECO:0007669"/>
    <property type="project" value="TreeGrafter"/>
</dbReference>
<dbReference type="GO" id="GO:0016491">
    <property type="term" value="F:oxidoreductase activity"/>
    <property type="evidence" value="ECO:0007669"/>
    <property type="project" value="InterPro"/>
</dbReference>
<dbReference type="NCBIfam" id="TIGR00026">
    <property type="entry name" value="hi_GC_TIGR00026"/>
    <property type="match status" value="1"/>
</dbReference>
<evidence type="ECO:0000256" key="2">
    <source>
        <dbReference type="ARBA" id="ARBA00049106"/>
    </source>
</evidence>
<evidence type="ECO:0000313" key="3">
    <source>
        <dbReference type="EMBL" id="GIM97783.1"/>
    </source>
</evidence>
<dbReference type="InterPro" id="IPR012349">
    <property type="entry name" value="Split_barrel_FMN-bd"/>
</dbReference>
<comment type="similarity">
    <text evidence="1">Belongs to the F420H(2)-dependent quinone reductase family.</text>
</comment>
<name>A0A920BR27_9ACTN</name>
<protein>
    <submittedName>
        <fullName evidence="3">F420H(2)-dependent quinone reductase</fullName>
    </submittedName>
</protein>
<dbReference type="InterPro" id="IPR004378">
    <property type="entry name" value="F420H2_quin_Rdtase"/>
</dbReference>
<accession>A0A920BR27</accession>
<dbReference type="RefSeq" id="WP_213013411.1">
    <property type="nucleotide sequence ID" value="NZ_BOQN01000158.1"/>
</dbReference>
<reference evidence="3 4" key="1">
    <citation type="submission" date="2021-03" db="EMBL/GenBank/DDBJ databases">
        <title>Whole genome shotgun sequence of Actinoplanes toevensis NBRC 105298.</title>
        <authorList>
            <person name="Komaki H."/>
            <person name="Tamura T."/>
        </authorList>
    </citation>
    <scope>NUCLEOTIDE SEQUENCE [LARGE SCALE GENOMIC DNA]</scope>
    <source>
        <strain evidence="3 4">NBRC 105298</strain>
    </source>
</reference>
<evidence type="ECO:0000256" key="1">
    <source>
        <dbReference type="ARBA" id="ARBA00008710"/>
    </source>
</evidence>
<dbReference type="EMBL" id="BOQN01000158">
    <property type="protein sequence ID" value="GIM97783.1"/>
    <property type="molecule type" value="Genomic_DNA"/>
</dbReference>
<dbReference type="Pfam" id="PF04075">
    <property type="entry name" value="F420H2_quin_red"/>
    <property type="match status" value="1"/>
</dbReference>
<gene>
    <name evidence="3" type="ORF">Ato02nite_095760</name>
</gene>
<dbReference type="Gene3D" id="2.30.110.10">
    <property type="entry name" value="Electron Transport, Fmn-binding Protein, Chain A"/>
    <property type="match status" value="1"/>
</dbReference>
<proteinExistence type="inferred from homology"/>
<keyword evidence="4" id="KW-1185">Reference proteome</keyword>
<organism evidence="3 4">
    <name type="scientific">Paractinoplanes toevensis</name>
    <dbReference type="NCBI Taxonomy" id="571911"/>
    <lineage>
        <taxon>Bacteria</taxon>
        <taxon>Bacillati</taxon>
        <taxon>Actinomycetota</taxon>
        <taxon>Actinomycetes</taxon>
        <taxon>Micromonosporales</taxon>
        <taxon>Micromonosporaceae</taxon>
        <taxon>Paractinoplanes</taxon>
    </lineage>
</organism>
<dbReference type="AlphaFoldDB" id="A0A920BR27"/>
<comment type="caution">
    <text evidence="3">The sequence shown here is derived from an EMBL/GenBank/DDBJ whole genome shotgun (WGS) entry which is preliminary data.</text>
</comment>
<dbReference type="Proteomes" id="UP000677082">
    <property type="component" value="Unassembled WGS sequence"/>
</dbReference>
<dbReference type="PANTHER" id="PTHR39428">
    <property type="entry name" value="F420H(2)-DEPENDENT QUINONE REDUCTASE RV1261C"/>
    <property type="match status" value="1"/>
</dbReference>